<evidence type="ECO:0000256" key="1">
    <source>
        <dbReference type="SAM" id="Phobius"/>
    </source>
</evidence>
<dbReference type="SUPFAM" id="SSF103473">
    <property type="entry name" value="MFS general substrate transporter"/>
    <property type="match status" value="1"/>
</dbReference>
<dbReference type="Proteomes" id="UP000183567">
    <property type="component" value="Unassembled WGS sequence"/>
</dbReference>
<protein>
    <recommendedName>
        <fullName evidence="4">Major facilitator superfamily (MFS) profile domain-containing protein</fullName>
    </recommendedName>
</protein>
<proteinExistence type="predicted"/>
<feature type="transmembrane region" description="Helical" evidence="1">
    <location>
        <begin position="89"/>
        <end position="113"/>
    </location>
</feature>
<sequence length="163" mass="17595">MAKHAHQPFNRRNALTTTRALARIIRASVLGEISILPAFCSVCMPAFLDLFPTTLPTKHRQKSSGADSETLAQKSMAHMPLWSMLTSNIVTAIANQAMFAFLGIALMALFPLFLSTPTDLGGVGFAPSLIGLCLAVYGIANGVFQALFLAKLVDWLGPKRLFC</sequence>
<organism evidence="2 3">
    <name type="scientific">Rhizopogon vesiculosus</name>
    <dbReference type="NCBI Taxonomy" id="180088"/>
    <lineage>
        <taxon>Eukaryota</taxon>
        <taxon>Fungi</taxon>
        <taxon>Dikarya</taxon>
        <taxon>Basidiomycota</taxon>
        <taxon>Agaricomycotina</taxon>
        <taxon>Agaricomycetes</taxon>
        <taxon>Agaricomycetidae</taxon>
        <taxon>Boletales</taxon>
        <taxon>Suillineae</taxon>
        <taxon>Rhizopogonaceae</taxon>
        <taxon>Rhizopogon</taxon>
    </lineage>
</organism>
<evidence type="ECO:0000313" key="2">
    <source>
        <dbReference type="EMBL" id="OJA10077.1"/>
    </source>
</evidence>
<evidence type="ECO:0008006" key="4">
    <source>
        <dbReference type="Google" id="ProtNLM"/>
    </source>
</evidence>
<evidence type="ECO:0000313" key="3">
    <source>
        <dbReference type="Proteomes" id="UP000183567"/>
    </source>
</evidence>
<name>A0A1J8PMD7_9AGAM</name>
<accession>A0A1J8PMD7</accession>
<feature type="non-terminal residue" evidence="2">
    <location>
        <position position="163"/>
    </location>
</feature>
<keyword evidence="3" id="KW-1185">Reference proteome</keyword>
<keyword evidence="1" id="KW-1133">Transmembrane helix</keyword>
<keyword evidence="1" id="KW-0812">Transmembrane</keyword>
<comment type="caution">
    <text evidence="2">The sequence shown here is derived from an EMBL/GenBank/DDBJ whole genome shotgun (WGS) entry which is preliminary data.</text>
</comment>
<keyword evidence="1" id="KW-0472">Membrane</keyword>
<feature type="transmembrane region" description="Helical" evidence="1">
    <location>
        <begin position="125"/>
        <end position="150"/>
    </location>
</feature>
<reference evidence="2 3" key="1">
    <citation type="submission" date="2016-03" db="EMBL/GenBank/DDBJ databases">
        <title>Comparative genomics of the ectomycorrhizal sister species Rhizopogon vinicolor and Rhizopogon vesiculosus (Basidiomycota: Boletales) reveals a divergence of the mating type B locus.</title>
        <authorList>
            <person name="Mujic A.B."/>
            <person name="Kuo A."/>
            <person name="Tritt A."/>
            <person name="Lipzen A."/>
            <person name="Chen C."/>
            <person name="Johnson J."/>
            <person name="Sharma A."/>
            <person name="Barry K."/>
            <person name="Grigoriev I.V."/>
            <person name="Spatafora J.W."/>
        </authorList>
    </citation>
    <scope>NUCLEOTIDE SEQUENCE [LARGE SCALE GENOMIC DNA]</scope>
    <source>
        <strain evidence="2 3">AM-OR11-056</strain>
    </source>
</reference>
<gene>
    <name evidence="2" type="ORF">AZE42_06298</name>
</gene>
<dbReference type="InterPro" id="IPR036259">
    <property type="entry name" value="MFS_trans_sf"/>
</dbReference>
<dbReference type="EMBL" id="LVVM01005621">
    <property type="protein sequence ID" value="OJA10077.1"/>
    <property type="molecule type" value="Genomic_DNA"/>
</dbReference>
<dbReference type="AlphaFoldDB" id="A0A1J8PMD7"/>
<dbReference type="OrthoDB" id="419616at2759"/>